<sequence>MLAVLPLFAVNRGRNVVDGTPAPVATGNAIVENYTVEDGLPYGIVSSVIRTGDGFMWFGTWYGVSRFDGLHFQNYTGLFSSKSDQPPRKVETMVEDGQGNIWVKTLDWRLSVLFKREDRFKNVENELKRYTNNLQIIKIQSDSRGHVLLLTKDKNLLLGSTTADGRVELRLIANSHGAIDKSSMQLRTDLVDIRNGYAAWVGRDYSIFAMPIATGRSAAYHNLDFYRQRFRGLDEASHRCTDAKGTVWALADGHLYGYNPKTHQQADYTLALSGKITSPVFCRSGNRLFVLTEAGEALCVNTLTMRVMPVNAAEGMTQGKPTVRYIGMLADPSGDLWLTTAGRGIYKVTFPLSQFRLITVPDSGNNGIRSIFQLADGDVWAGSRNKNLYIFDSSGRLKQTLRYTDYGIGSVYNIMADSRGRLWLSTKGDGLVLATADASQPCGWRFRHFRHDRNNPASIGGNNVYVTYEDSQHNIWVGTLDGGLNLLTENGDSITFYNKLNGMTHYPGYGLYMEVRNMVEDGSGRLWVGTIDGLMAVNTQFRSPADIRFDTFRDRQASPFVNSDIYTLFRDSRKNVWVCAFGGGLSRMTGYDSAAKVPIFNNVGLREGMENDVVLSVVEDSRRQLWLAGSDRLSCYDEAARRVRTFGRSDGLPPIVFEEGAAMRNTNGELWMGSKEGILVFRPDGLMQPKDSFPVYIVGCTVNNQDIRHLDHSVTDGSITYSDEMRLSHDQNMLTLTFAVLDYGSQNNIICRHRLEGFDTDWHYDGRNRMASYSQVPWGEYTFVVEAADAANPGHPAVRRLHIVILPPWWATWWAYAIYFLLAMAAAVALFRYVRYQIRLKNDLYVQSKVAEFKRQFTMEQEDKAFMQRVKDAVEANIDKADFDMDALAGELGMSRSALFKRIKALTGESPSEFVRNYKLTKAVDLLTHSDRSITDVAYASGFSDVGYFGKCFRKKYGMSPRDYKNRKEN</sequence>
<dbReference type="InterPro" id="IPR011123">
    <property type="entry name" value="Y_Y_Y"/>
</dbReference>
<evidence type="ECO:0000256" key="6">
    <source>
        <dbReference type="SAM" id="Phobius"/>
    </source>
</evidence>
<keyword evidence="2" id="KW-0805">Transcription regulation</keyword>
<keyword evidence="6" id="KW-0472">Membrane</keyword>
<evidence type="ECO:0000256" key="5">
    <source>
        <dbReference type="SAM" id="Coils"/>
    </source>
</evidence>
<dbReference type="SUPFAM" id="SSF46689">
    <property type="entry name" value="Homeodomain-like"/>
    <property type="match status" value="1"/>
</dbReference>
<dbReference type="Pfam" id="PF07495">
    <property type="entry name" value="Y_Y_Y"/>
    <property type="match status" value="1"/>
</dbReference>
<dbReference type="Gene3D" id="1.10.10.60">
    <property type="entry name" value="Homeodomain-like"/>
    <property type="match status" value="1"/>
</dbReference>
<dbReference type="EMBL" id="BPUB01000002">
    <property type="protein sequence ID" value="GJG59738.1"/>
    <property type="molecule type" value="Genomic_DNA"/>
</dbReference>
<evidence type="ECO:0000313" key="8">
    <source>
        <dbReference type="EMBL" id="GJG59738.1"/>
    </source>
</evidence>
<dbReference type="GO" id="GO:0043565">
    <property type="term" value="F:sequence-specific DNA binding"/>
    <property type="evidence" value="ECO:0007669"/>
    <property type="project" value="InterPro"/>
</dbReference>
<dbReference type="AlphaFoldDB" id="A0A9R1CBT9"/>
<accession>A0A9R1CBT9</accession>
<evidence type="ECO:0000313" key="9">
    <source>
        <dbReference type="Proteomes" id="UP000825483"/>
    </source>
</evidence>
<dbReference type="Gene3D" id="2.60.40.10">
    <property type="entry name" value="Immunoglobulins"/>
    <property type="match status" value="1"/>
</dbReference>
<evidence type="ECO:0000256" key="2">
    <source>
        <dbReference type="ARBA" id="ARBA00023015"/>
    </source>
</evidence>
<dbReference type="InterPro" id="IPR011047">
    <property type="entry name" value="Quinoprotein_ADH-like_sf"/>
</dbReference>
<dbReference type="Pfam" id="PF07494">
    <property type="entry name" value="Reg_prop"/>
    <property type="match status" value="1"/>
</dbReference>
<evidence type="ECO:0000256" key="1">
    <source>
        <dbReference type="ARBA" id="ARBA00022553"/>
    </source>
</evidence>
<dbReference type="PROSITE" id="PS01124">
    <property type="entry name" value="HTH_ARAC_FAMILY_2"/>
    <property type="match status" value="1"/>
</dbReference>
<dbReference type="Proteomes" id="UP000825483">
    <property type="component" value="Unassembled WGS sequence"/>
</dbReference>
<feature type="transmembrane region" description="Helical" evidence="6">
    <location>
        <begin position="813"/>
        <end position="834"/>
    </location>
</feature>
<dbReference type="PRINTS" id="PR00032">
    <property type="entry name" value="HTHARAC"/>
</dbReference>
<dbReference type="GO" id="GO:0003700">
    <property type="term" value="F:DNA-binding transcription factor activity"/>
    <property type="evidence" value="ECO:0007669"/>
    <property type="project" value="InterPro"/>
</dbReference>
<dbReference type="InterPro" id="IPR009057">
    <property type="entry name" value="Homeodomain-like_sf"/>
</dbReference>
<keyword evidence="6" id="KW-1133">Transmembrane helix</keyword>
<dbReference type="InterPro" id="IPR015943">
    <property type="entry name" value="WD40/YVTN_repeat-like_dom_sf"/>
</dbReference>
<dbReference type="GO" id="GO:0000155">
    <property type="term" value="F:phosphorelay sensor kinase activity"/>
    <property type="evidence" value="ECO:0007669"/>
    <property type="project" value="TreeGrafter"/>
</dbReference>
<feature type="coiled-coil region" evidence="5">
    <location>
        <begin position="113"/>
        <end position="140"/>
    </location>
</feature>
<dbReference type="SUPFAM" id="SSF50998">
    <property type="entry name" value="Quinoprotein alcohol dehydrogenase-like"/>
    <property type="match status" value="1"/>
</dbReference>
<protein>
    <recommendedName>
        <fullName evidence="7">HTH araC/xylS-type domain-containing protein</fullName>
    </recommendedName>
</protein>
<keyword evidence="1" id="KW-0597">Phosphoprotein</keyword>
<keyword evidence="9" id="KW-1185">Reference proteome</keyword>
<organism evidence="8 9">
    <name type="scientific">Prevotella lacticifex</name>
    <dbReference type="NCBI Taxonomy" id="2854755"/>
    <lineage>
        <taxon>Bacteria</taxon>
        <taxon>Pseudomonadati</taxon>
        <taxon>Bacteroidota</taxon>
        <taxon>Bacteroidia</taxon>
        <taxon>Bacteroidales</taxon>
        <taxon>Prevotellaceae</taxon>
        <taxon>Prevotella</taxon>
    </lineage>
</organism>
<dbReference type="InterPro" id="IPR013783">
    <property type="entry name" value="Ig-like_fold"/>
</dbReference>
<dbReference type="PANTHER" id="PTHR43547:SF2">
    <property type="entry name" value="HYBRID SIGNAL TRANSDUCTION HISTIDINE KINASE C"/>
    <property type="match status" value="1"/>
</dbReference>
<keyword evidence="5" id="KW-0175">Coiled coil</keyword>
<feature type="domain" description="HTH araC/xylS-type" evidence="7">
    <location>
        <begin position="868"/>
        <end position="967"/>
    </location>
</feature>
<dbReference type="InterPro" id="IPR011110">
    <property type="entry name" value="Reg_prop"/>
</dbReference>
<keyword evidence="4" id="KW-0804">Transcription</keyword>
<reference evidence="8" key="1">
    <citation type="journal article" date="2022" name="Int. J. Syst. Evol. Microbiol.">
        <title>Prevotella lacticifex sp. nov., isolated from the rumen of cows.</title>
        <authorList>
            <person name="Shinkai T."/>
            <person name="Ikeyama N."/>
            <person name="Kumagai M."/>
            <person name="Ohmori H."/>
            <person name="Sakamoto M."/>
            <person name="Ohkuma M."/>
            <person name="Mitsumori M."/>
        </authorList>
    </citation>
    <scope>NUCLEOTIDE SEQUENCE</scope>
    <source>
        <strain evidence="8">R5076</strain>
    </source>
</reference>
<keyword evidence="6" id="KW-0812">Transmembrane</keyword>
<evidence type="ECO:0000259" key="7">
    <source>
        <dbReference type="PROSITE" id="PS01124"/>
    </source>
</evidence>
<dbReference type="InterPro" id="IPR018062">
    <property type="entry name" value="HTH_AraC-typ_CS"/>
</dbReference>
<evidence type="ECO:0000256" key="3">
    <source>
        <dbReference type="ARBA" id="ARBA00023125"/>
    </source>
</evidence>
<dbReference type="InterPro" id="IPR020449">
    <property type="entry name" value="Tscrpt_reg_AraC-type_HTH"/>
</dbReference>
<keyword evidence="3" id="KW-0238">DNA-binding</keyword>
<name>A0A9R1CBT9_9BACT</name>
<comment type="caution">
    <text evidence="8">The sequence shown here is derived from an EMBL/GenBank/DDBJ whole genome shotgun (WGS) entry which is preliminary data.</text>
</comment>
<dbReference type="PROSITE" id="PS00041">
    <property type="entry name" value="HTH_ARAC_FAMILY_1"/>
    <property type="match status" value="1"/>
</dbReference>
<dbReference type="InterPro" id="IPR018060">
    <property type="entry name" value="HTH_AraC"/>
</dbReference>
<dbReference type="Gene3D" id="2.130.10.10">
    <property type="entry name" value="YVTN repeat-like/Quinoprotein amine dehydrogenase"/>
    <property type="match status" value="3"/>
</dbReference>
<dbReference type="SMART" id="SM00342">
    <property type="entry name" value="HTH_ARAC"/>
    <property type="match status" value="1"/>
</dbReference>
<dbReference type="Pfam" id="PF12833">
    <property type="entry name" value="HTH_18"/>
    <property type="match status" value="1"/>
</dbReference>
<gene>
    <name evidence="8" type="ORF">PRLR5076_25890</name>
</gene>
<evidence type="ECO:0000256" key="4">
    <source>
        <dbReference type="ARBA" id="ARBA00023163"/>
    </source>
</evidence>
<dbReference type="SUPFAM" id="SSF63829">
    <property type="entry name" value="Calcium-dependent phosphotriesterase"/>
    <property type="match status" value="2"/>
</dbReference>
<proteinExistence type="predicted"/>
<dbReference type="PANTHER" id="PTHR43547">
    <property type="entry name" value="TWO-COMPONENT HISTIDINE KINASE"/>
    <property type="match status" value="1"/>
</dbReference>